<evidence type="ECO:0000313" key="2">
    <source>
        <dbReference type="Proteomes" id="UP000829196"/>
    </source>
</evidence>
<gene>
    <name evidence="1" type="ORF">KFK09_018854</name>
</gene>
<proteinExistence type="predicted"/>
<dbReference type="Proteomes" id="UP000829196">
    <property type="component" value="Unassembled WGS sequence"/>
</dbReference>
<name>A0A8T3AXB5_DENNO</name>
<dbReference type="AlphaFoldDB" id="A0A8T3AXB5"/>
<keyword evidence="2" id="KW-1185">Reference proteome</keyword>
<reference evidence="1" key="1">
    <citation type="journal article" date="2022" name="Front. Genet.">
        <title>Chromosome-Scale Assembly of the Dendrobium nobile Genome Provides Insights Into the Molecular Mechanism of the Biosynthesis of the Medicinal Active Ingredient of Dendrobium.</title>
        <authorList>
            <person name="Xu Q."/>
            <person name="Niu S.-C."/>
            <person name="Li K.-L."/>
            <person name="Zheng P.-J."/>
            <person name="Zhang X.-J."/>
            <person name="Jia Y."/>
            <person name="Liu Y."/>
            <person name="Niu Y.-X."/>
            <person name="Yu L.-H."/>
            <person name="Chen D.-F."/>
            <person name="Zhang G.-Q."/>
        </authorList>
    </citation>
    <scope>NUCLEOTIDE SEQUENCE</scope>
    <source>
        <tissue evidence="1">Leaf</tissue>
    </source>
</reference>
<dbReference type="EMBL" id="JAGYWB010000013">
    <property type="protein sequence ID" value="KAI0500638.1"/>
    <property type="molecule type" value="Genomic_DNA"/>
</dbReference>
<accession>A0A8T3AXB5</accession>
<evidence type="ECO:0000313" key="1">
    <source>
        <dbReference type="EMBL" id="KAI0500638.1"/>
    </source>
</evidence>
<protein>
    <submittedName>
        <fullName evidence="1">Uncharacterized protein</fullName>
    </submittedName>
</protein>
<organism evidence="1 2">
    <name type="scientific">Dendrobium nobile</name>
    <name type="common">Orchid</name>
    <dbReference type="NCBI Taxonomy" id="94219"/>
    <lineage>
        <taxon>Eukaryota</taxon>
        <taxon>Viridiplantae</taxon>
        <taxon>Streptophyta</taxon>
        <taxon>Embryophyta</taxon>
        <taxon>Tracheophyta</taxon>
        <taxon>Spermatophyta</taxon>
        <taxon>Magnoliopsida</taxon>
        <taxon>Liliopsida</taxon>
        <taxon>Asparagales</taxon>
        <taxon>Orchidaceae</taxon>
        <taxon>Epidendroideae</taxon>
        <taxon>Malaxideae</taxon>
        <taxon>Dendrobiinae</taxon>
        <taxon>Dendrobium</taxon>
    </lineage>
</organism>
<comment type="caution">
    <text evidence="1">The sequence shown here is derived from an EMBL/GenBank/DDBJ whole genome shotgun (WGS) entry which is preliminary data.</text>
</comment>
<sequence length="121" mass="13542">MDHAQALTLFPTRKQLTTEISVEINKTEAYGLPDCVYIKKHRTLPLVIASECLHRNPAADALTSADDLVHALVADHACTMPSKPVEHSSNASNRRVESLRVILFGFLLYYEYVDIENDACE</sequence>